<organism evidence="1 2">
    <name type="scientific">Dictyobacter arantiisoli</name>
    <dbReference type="NCBI Taxonomy" id="2014874"/>
    <lineage>
        <taxon>Bacteria</taxon>
        <taxon>Bacillati</taxon>
        <taxon>Chloroflexota</taxon>
        <taxon>Ktedonobacteria</taxon>
        <taxon>Ktedonobacterales</taxon>
        <taxon>Dictyobacteraceae</taxon>
        <taxon>Dictyobacter</taxon>
    </lineage>
</organism>
<evidence type="ECO:0000313" key="1">
    <source>
        <dbReference type="EMBL" id="GCF09126.1"/>
    </source>
</evidence>
<protein>
    <recommendedName>
        <fullName evidence="3">Winged helix DNA-binding domain-containing protein</fullName>
    </recommendedName>
</protein>
<dbReference type="OrthoDB" id="57247at2"/>
<name>A0A5A5TD85_9CHLR</name>
<dbReference type="Proteomes" id="UP000322530">
    <property type="component" value="Unassembled WGS sequence"/>
</dbReference>
<accession>A0A5A5TD85</accession>
<comment type="caution">
    <text evidence="1">The sequence shown here is derived from an EMBL/GenBank/DDBJ whole genome shotgun (WGS) entry which is preliminary data.</text>
</comment>
<dbReference type="PANTHER" id="PTHR38479:SF2">
    <property type="entry name" value="WINGED HELIX DNA-BINDING DOMAIN-CONTAINING PROTEIN"/>
    <property type="match status" value="1"/>
</dbReference>
<dbReference type="EMBL" id="BIXY01000037">
    <property type="protein sequence ID" value="GCF09126.1"/>
    <property type="molecule type" value="Genomic_DNA"/>
</dbReference>
<reference evidence="1 2" key="1">
    <citation type="submission" date="2019-01" db="EMBL/GenBank/DDBJ databases">
        <title>Draft genome sequence of Dictyobacter sp. Uno17.</title>
        <authorList>
            <person name="Wang C.M."/>
            <person name="Zheng Y."/>
            <person name="Sakai Y."/>
            <person name="Abe K."/>
            <person name="Yokota A."/>
            <person name="Yabe S."/>
        </authorList>
    </citation>
    <scope>NUCLEOTIDE SEQUENCE [LARGE SCALE GENOMIC DNA]</scope>
    <source>
        <strain evidence="1 2">Uno17</strain>
    </source>
</reference>
<dbReference type="RefSeq" id="WP_149402082.1">
    <property type="nucleotide sequence ID" value="NZ_BIXY01000037.1"/>
</dbReference>
<sequence>MMISELVRQRLVNQHIARTSLAKPEDVVQWLGAVQAQDYAAAKWALGLRLPDATDDVIEQAFTAGTLLRTHLMRPTWHFVLPADIRWLLALTAPRVNAANAYWYRKLELDEVIFKQSNAVLIKALQGGRQLTRPELVSVLQQAGIATDAVQRFTAIMMRAELAGIVCSGARRGKQFTYALLDERVPATKPLRHAEALAELVLRYFTGHGPATVQDFVWWSGLTVADARAGLSMVSSQLIHETVDGQTYWLATPTASIVSPEANSMAAYLLPNYDEYIVGYTDRSAIFDAADTEKLDSRGNVLFNNTLIIDGRVVGIWRRTLKKDRIDIVLSLFASLNDAEMHAYTTAAQRYAAFFGLPVNTKFQMHHGQQSRVPFFRPNG</sequence>
<dbReference type="PANTHER" id="PTHR38479">
    <property type="entry name" value="LMO0824 PROTEIN"/>
    <property type="match status" value="1"/>
</dbReference>
<dbReference type="InterPro" id="IPR009351">
    <property type="entry name" value="AlkZ-like"/>
</dbReference>
<evidence type="ECO:0008006" key="3">
    <source>
        <dbReference type="Google" id="ProtNLM"/>
    </source>
</evidence>
<evidence type="ECO:0000313" key="2">
    <source>
        <dbReference type="Proteomes" id="UP000322530"/>
    </source>
</evidence>
<proteinExistence type="predicted"/>
<dbReference type="AlphaFoldDB" id="A0A5A5TD85"/>
<keyword evidence="2" id="KW-1185">Reference proteome</keyword>
<dbReference type="Pfam" id="PF06224">
    <property type="entry name" value="AlkZ-like"/>
    <property type="match status" value="1"/>
</dbReference>
<gene>
    <name evidence="1" type="ORF">KDI_26900</name>
</gene>